<gene>
    <name evidence="2" type="ORF">NAES01612_LOCUS2811</name>
</gene>
<name>A0A7S4JX43_9EUKA</name>
<organism evidence="2">
    <name type="scientific">Paramoeba aestuarina</name>
    <dbReference type="NCBI Taxonomy" id="180227"/>
    <lineage>
        <taxon>Eukaryota</taxon>
        <taxon>Amoebozoa</taxon>
        <taxon>Discosea</taxon>
        <taxon>Flabellinia</taxon>
        <taxon>Dactylopodida</taxon>
        <taxon>Paramoebidae</taxon>
        <taxon>Paramoeba</taxon>
    </lineage>
</organism>
<reference evidence="2" key="1">
    <citation type="submission" date="2021-01" db="EMBL/GenBank/DDBJ databases">
        <authorList>
            <person name="Corre E."/>
            <person name="Pelletier E."/>
            <person name="Niang G."/>
            <person name="Scheremetjew M."/>
            <person name="Finn R."/>
            <person name="Kale V."/>
            <person name="Holt S."/>
            <person name="Cochrane G."/>
            <person name="Meng A."/>
            <person name="Brown T."/>
            <person name="Cohen L."/>
        </authorList>
    </citation>
    <scope>NUCLEOTIDE SEQUENCE</scope>
    <source>
        <strain evidence="2">SoJaBio B1-5/56/2</strain>
    </source>
</reference>
<feature type="compositionally biased region" description="Basic and acidic residues" evidence="1">
    <location>
        <begin position="34"/>
        <end position="52"/>
    </location>
</feature>
<sequence>MREREARGELTQQEKKDWERRKVENTIRRRKRVREREKRERRRAEREEIRAEKERERADFSYPISYLTPSYTIKQKLITYTREDHLLPLLNTCANQPILPGKSCPITYDYAQIETGLRSLLLIGKQSLRLQIHHYQYRGEMRGSGRVSGLRRKIPQEDLPNLVLNTICDEFDTQDRVLKFLSRLEMCISFLADTGGEGVKGLAIGSMLLRAYAINTLKIDEEEWEELSTNGVNTHVLLCHLQCLYTKLEETTQQSPLNDVLEKFKAPLSSEQTDQLAQFMSAAPRSFLPFLISVLRDFLTDQLTEDRWDESACLSEYLSYTNRFDEKEEDLLNSLFPEGLDLSVSFETLVWMQNHMN</sequence>
<feature type="compositionally biased region" description="Basic and acidic residues" evidence="1">
    <location>
        <begin position="1"/>
        <end position="27"/>
    </location>
</feature>
<proteinExistence type="predicted"/>
<evidence type="ECO:0000313" key="2">
    <source>
        <dbReference type="EMBL" id="CAE2277091.1"/>
    </source>
</evidence>
<protein>
    <submittedName>
        <fullName evidence="2">Uncharacterized protein</fullName>
    </submittedName>
</protein>
<evidence type="ECO:0000256" key="1">
    <source>
        <dbReference type="SAM" id="MobiDB-lite"/>
    </source>
</evidence>
<feature type="region of interest" description="Disordered" evidence="1">
    <location>
        <begin position="1"/>
        <end position="52"/>
    </location>
</feature>
<accession>A0A7S4JX43</accession>
<dbReference type="AlphaFoldDB" id="A0A7S4JX43"/>
<dbReference type="EMBL" id="HBKR01004198">
    <property type="protein sequence ID" value="CAE2277091.1"/>
    <property type="molecule type" value="Transcribed_RNA"/>
</dbReference>